<evidence type="ECO:0000313" key="3">
    <source>
        <dbReference type="Proteomes" id="UP000319663"/>
    </source>
</evidence>
<reference evidence="2 3" key="1">
    <citation type="submission" date="2019-06" db="EMBL/GenBank/DDBJ databases">
        <title>Wine fermentation using esterase from Monascus purpureus.</title>
        <authorList>
            <person name="Geng C."/>
            <person name="Zhang Y."/>
        </authorList>
    </citation>
    <scope>NUCLEOTIDE SEQUENCE [LARGE SCALE GENOMIC DNA]</scope>
    <source>
        <strain evidence="2">HQ1</strain>
    </source>
</reference>
<protein>
    <recommendedName>
        <fullName evidence="1">Hypervirulence associated protein TUDOR domain-containing protein</fullName>
    </recommendedName>
</protein>
<dbReference type="Proteomes" id="UP000319663">
    <property type="component" value="Unassembled WGS sequence"/>
</dbReference>
<accession>A0A507QSE5</accession>
<dbReference type="Pfam" id="PF11160">
    <property type="entry name" value="Hva1_TUDOR"/>
    <property type="match status" value="1"/>
</dbReference>
<feature type="domain" description="Hypervirulence associated protein TUDOR" evidence="1">
    <location>
        <begin position="7"/>
        <end position="71"/>
    </location>
</feature>
<dbReference type="AlphaFoldDB" id="A0A507QSE5"/>
<dbReference type="EMBL" id="VIFY01000078">
    <property type="protein sequence ID" value="TQB71641.1"/>
    <property type="molecule type" value="Genomic_DNA"/>
</dbReference>
<evidence type="ECO:0000313" key="2">
    <source>
        <dbReference type="EMBL" id="TQB71641.1"/>
    </source>
</evidence>
<proteinExistence type="predicted"/>
<evidence type="ECO:0000259" key="1">
    <source>
        <dbReference type="Pfam" id="PF11160"/>
    </source>
</evidence>
<comment type="caution">
    <text evidence="2">The sequence shown here is derived from an EMBL/GenBank/DDBJ whole genome shotgun (WGS) entry which is preliminary data.</text>
</comment>
<sequence>MPEYRKGDCVRYKPVGGPESKTSESVGIIREVSTQPTMLTGRNVEASSDEPRYEIENRHTHKKSAIKEANILGPAED</sequence>
<organism evidence="2 3">
    <name type="scientific">Monascus purpureus</name>
    <name type="common">Red mold</name>
    <name type="synonym">Monascus anka</name>
    <dbReference type="NCBI Taxonomy" id="5098"/>
    <lineage>
        <taxon>Eukaryota</taxon>
        <taxon>Fungi</taxon>
        <taxon>Dikarya</taxon>
        <taxon>Ascomycota</taxon>
        <taxon>Pezizomycotina</taxon>
        <taxon>Eurotiomycetes</taxon>
        <taxon>Eurotiomycetidae</taxon>
        <taxon>Eurotiales</taxon>
        <taxon>Aspergillaceae</taxon>
        <taxon>Monascus</taxon>
    </lineage>
</organism>
<gene>
    <name evidence="2" type="ORF">MPDQ_007417</name>
</gene>
<dbReference type="InterPro" id="IPR021331">
    <property type="entry name" value="Hva1_TUDOR"/>
</dbReference>
<keyword evidence="3" id="KW-1185">Reference proteome</keyword>
<dbReference type="OrthoDB" id="10052172at2759"/>
<name>A0A507QSE5_MONPU</name>